<dbReference type="PROSITE" id="PS00109">
    <property type="entry name" value="PROTEIN_KINASE_TYR"/>
    <property type="match status" value="1"/>
</dbReference>
<dbReference type="Proteomes" id="UP001642540">
    <property type="component" value="Unassembled WGS sequence"/>
</dbReference>
<dbReference type="SMART" id="SM00219">
    <property type="entry name" value="TyrKc"/>
    <property type="match status" value="1"/>
</dbReference>
<dbReference type="InterPro" id="IPR000719">
    <property type="entry name" value="Prot_kinase_dom"/>
</dbReference>
<keyword evidence="3 7" id="KW-1133">Transmembrane helix</keyword>
<evidence type="ECO:0000313" key="10">
    <source>
        <dbReference type="EMBL" id="CAL8129442.1"/>
    </source>
</evidence>
<dbReference type="SUPFAM" id="SSF48726">
    <property type="entry name" value="Immunoglobulin"/>
    <property type="match status" value="1"/>
</dbReference>
<dbReference type="InterPro" id="IPR011009">
    <property type="entry name" value="Kinase-like_dom_sf"/>
</dbReference>
<dbReference type="Gene3D" id="3.30.200.20">
    <property type="entry name" value="Phosphorylase Kinase, domain 1"/>
    <property type="match status" value="1"/>
</dbReference>
<evidence type="ECO:0000256" key="2">
    <source>
        <dbReference type="ARBA" id="ARBA00022692"/>
    </source>
</evidence>
<evidence type="ECO:0000256" key="3">
    <source>
        <dbReference type="ARBA" id="ARBA00022989"/>
    </source>
</evidence>
<dbReference type="PANTHER" id="PTHR24416">
    <property type="entry name" value="TYROSINE-PROTEIN KINASE RECEPTOR"/>
    <property type="match status" value="1"/>
</dbReference>
<protein>
    <recommendedName>
        <fullName evidence="12">Receptor protein-tyrosine kinase</fullName>
    </recommendedName>
</protein>
<keyword evidence="5" id="KW-0675">Receptor</keyword>
<organism evidence="10 11">
    <name type="scientific">Orchesella dallaii</name>
    <dbReference type="NCBI Taxonomy" id="48710"/>
    <lineage>
        <taxon>Eukaryota</taxon>
        <taxon>Metazoa</taxon>
        <taxon>Ecdysozoa</taxon>
        <taxon>Arthropoda</taxon>
        <taxon>Hexapoda</taxon>
        <taxon>Collembola</taxon>
        <taxon>Entomobryomorpha</taxon>
        <taxon>Entomobryoidea</taxon>
        <taxon>Orchesellidae</taxon>
        <taxon>Orchesellinae</taxon>
        <taxon>Orchesella</taxon>
    </lineage>
</organism>
<comment type="subcellular location">
    <subcellularLocation>
        <location evidence="1">Membrane</location>
        <topology evidence="1">Single-pass membrane protein</topology>
    </subcellularLocation>
</comment>
<keyword evidence="11" id="KW-1185">Reference proteome</keyword>
<name>A0ABP1RK70_9HEXA</name>
<dbReference type="PANTHER" id="PTHR24416:SF611">
    <property type="entry name" value="TYROSINE-PROTEIN KINASE TRANSMEMBRANE RECEPTOR ROR"/>
    <property type="match status" value="1"/>
</dbReference>
<comment type="caution">
    <text evidence="10">The sequence shown here is derived from an EMBL/GenBank/DDBJ whole genome shotgun (WGS) entry which is preliminary data.</text>
</comment>
<evidence type="ECO:0000256" key="7">
    <source>
        <dbReference type="SAM" id="Phobius"/>
    </source>
</evidence>
<dbReference type="InterPro" id="IPR050122">
    <property type="entry name" value="RTK"/>
</dbReference>
<dbReference type="InterPro" id="IPR007110">
    <property type="entry name" value="Ig-like_dom"/>
</dbReference>
<feature type="domain" description="Protein kinase" evidence="8">
    <location>
        <begin position="418"/>
        <end position="648"/>
    </location>
</feature>
<dbReference type="InterPro" id="IPR013783">
    <property type="entry name" value="Ig-like_fold"/>
</dbReference>
<accession>A0ABP1RK70</accession>
<gene>
    <name evidence="10" type="ORF">ODALV1_LOCUS23174</name>
</gene>
<evidence type="ECO:0000259" key="9">
    <source>
        <dbReference type="PROSITE" id="PS50835"/>
    </source>
</evidence>
<dbReference type="Gene3D" id="2.60.40.10">
    <property type="entry name" value="Immunoglobulins"/>
    <property type="match status" value="1"/>
</dbReference>
<dbReference type="InterPro" id="IPR001245">
    <property type="entry name" value="Ser-Thr/Tyr_kinase_cat_dom"/>
</dbReference>
<feature type="transmembrane region" description="Helical" evidence="7">
    <location>
        <begin position="347"/>
        <end position="371"/>
    </location>
</feature>
<keyword evidence="6" id="KW-0325">Glycoprotein</keyword>
<proteinExistence type="predicted"/>
<keyword evidence="4 7" id="KW-0472">Membrane</keyword>
<dbReference type="SUPFAM" id="SSF56112">
    <property type="entry name" value="Protein kinase-like (PK-like)"/>
    <property type="match status" value="1"/>
</dbReference>
<sequence>MHKCNYLARGLISILVPVFHFLNIGNATIATTTDGNIVANALQNLTTYPFTLKEAPRVEFSYSGDTFKEIEPGVLQYVGNDSGKNGKLIGDDAFRYTPEFGYDLIMEKLENPLGTYECRVTNSTDDVVFVELDNGTFIKLWYEEYGDPFYAGAPDLHRFICKLPKNIYEFDFKWYYLWKNGEYTPLNVMILHSSSDASYYMQTVMIAFTDDELNIVGVVCAGTIKDSESSNNNSCQVFVKQPKPPRILNKKYNKSIIYVSGMNLTCVASGDPVYFEWLKNGKHLNNGEQIIKNYTKFLYRSTLVLKQMLDDINTTYSIHVSAIHYYRVQLAPTVASVPAPPVFEWKYLIIAGVILVVLLILLGIFLTFFTVETSKQLDSKAMDWFFKGNAVTDTPDNEMEPYARASYDSTNEIEYHKLNFVRELKGGNFGRVHLGWLRDIATDTQIPVAIKQIRDDPTALEHDFKHEFMCFLNEIKIMQCIGYHRHVVSYIGAVTSNINNYSAHLVVVYHSEGDLSSYLKKFRKSGGLLHDDIQGLHHLQSGNQSISGQVVLKTSHLMRWAQEMADGMHYIASKGIVHRDLAARNVLLGYQGVNSDEYENMDPGRLIAKISDFGLSRDLYENDNEKDYYVVVVRFPLDLIKLFFRAFV</sequence>
<reference evidence="10 11" key="1">
    <citation type="submission" date="2024-08" db="EMBL/GenBank/DDBJ databases">
        <authorList>
            <person name="Cucini C."/>
            <person name="Frati F."/>
        </authorList>
    </citation>
    <scope>NUCLEOTIDE SEQUENCE [LARGE SCALE GENOMIC DNA]</scope>
</reference>
<evidence type="ECO:0000256" key="1">
    <source>
        <dbReference type="ARBA" id="ARBA00004167"/>
    </source>
</evidence>
<dbReference type="PROSITE" id="PS50835">
    <property type="entry name" value="IG_LIKE"/>
    <property type="match status" value="1"/>
</dbReference>
<dbReference type="Pfam" id="PF07714">
    <property type="entry name" value="PK_Tyr_Ser-Thr"/>
    <property type="match status" value="1"/>
</dbReference>
<dbReference type="InterPro" id="IPR020635">
    <property type="entry name" value="Tyr_kinase_cat_dom"/>
</dbReference>
<dbReference type="PROSITE" id="PS50011">
    <property type="entry name" value="PROTEIN_KINASE_DOM"/>
    <property type="match status" value="1"/>
</dbReference>
<dbReference type="Gene3D" id="1.10.510.10">
    <property type="entry name" value="Transferase(Phosphotransferase) domain 1"/>
    <property type="match status" value="1"/>
</dbReference>
<dbReference type="EMBL" id="CAXLJM020000077">
    <property type="protein sequence ID" value="CAL8129442.1"/>
    <property type="molecule type" value="Genomic_DNA"/>
</dbReference>
<dbReference type="InterPro" id="IPR008266">
    <property type="entry name" value="Tyr_kinase_AS"/>
</dbReference>
<evidence type="ECO:0000256" key="5">
    <source>
        <dbReference type="ARBA" id="ARBA00023170"/>
    </source>
</evidence>
<evidence type="ECO:0000256" key="6">
    <source>
        <dbReference type="ARBA" id="ARBA00023180"/>
    </source>
</evidence>
<evidence type="ECO:0008006" key="12">
    <source>
        <dbReference type="Google" id="ProtNLM"/>
    </source>
</evidence>
<evidence type="ECO:0000259" key="8">
    <source>
        <dbReference type="PROSITE" id="PS50011"/>
    </source>
</evidence>
<dbReference type="InterPro" id="IPR036179">
    <property type="entry name" value="Ig-like_dom_sf"/>
</dbReference>
<evidence type="ECO:0000256" key="4">
    <source>
        <dbReference type="ARBA" id="ARBA00023136"/>
    </source>
</evidence>
<evidence type="ECO:0000313" key="11">
    <source>
        <dbReference type="Proteomes" id="UP001642540"/>
    </source>
</evidence>
<feature type="domain" description="Ig-like" evidence="9">
    <location>
        <begin position="245"/>
        <end position="282"/>
    </location>
</feature>
<keyword evidence="2 7" id="KW-0812">Transmembrane</keyword>